<dbReference type="PANTHER" id="PTHR43289">
    <property type="entry name" value="MITOGEN-ACTIVATED PROTEIN KINASE KINASE KINASE 20-RELATED"/>
    <property type="match status" value="1"/>
</dbReference>
<dbReference type="GO" id="GO:0004674">
    <property type="term" value="F:protein serine/threonine kinase activity"/>
    <property type="evidence" value="ECO:0007669"/>
    <property type="project" value="TreeGrafter"/>
</dbReference>
<dbReference type="OrthoDB" id="9789524at2"/>
<dbReference type="Gene3D" id="1.10.510.10">
    <property type="entry name" value="Transferase(Phosphotransferase) domain 1"/>
    <property type="match status" value="1"/>
</dbReference>
<protein>
    <recommendedName>
        <fullName evidence="6">Protein kinase domain-containing protein</fullName>
    </recommendedName>
</protein>
<feature type="binding site" evidence="5">
    <location>
        <position position="71"/>
    </location>
    <ligand>
        <name>ATP</name>
        <dbReference type="ChEBI" id="CHEBI:30616"/>
    </ligand>
</feature>
<keyword evidence="1" id="KW-0808">Transferase</keyword>
<dbReference type="PROSITE" id="PS50011">
    <property type="entry name" value="PROTEIN_KINASE_DOM"/>
    <property type="match status" value="1"/>
</dbReference>
<dbReference type="PROSITE" id="PS00107">
    <property type="entry name" value="PROTEIN_KINASE_ATP"/>
    <property type="match status" value="1"/>
</dbReference>
<keyword evidence="2 5" id="KW-0547">Nucleotide-binding</keyword>
<evidence type="ECO:0000256" key="2">
    <source>
        <dbReference type="ARBA" id="ARBA00022741"/>
    </source>
</evidence>
<dbReference type="InterPro" id="IPR000719">
    <property type="entry name" value="Prot_kinase_dom"/>
</dbReference>
<dbReference type="Proteomes" id="UP000309215">
    <property type="component" value="Unassembled WGS sequence"/>
</dbReference>
<sequence length="504" mass="55325">MKAWIRFVVRREGPAACGYGVRLCGTLSPHPQVARVTDLTMRLTFEEKVGGGAGGEVWRAQDELDRTLAVKFFNDRAPSLMERDAVTHAKALVRVKHPSVVTVVCIDDVEHPATGDVRCALVMEYVDGPTLGALKETITPGRAWALINQLCEGVEAIHRAGLLHGDLHEGNVLVAGDELKIVDILYTHSLAEVGAKTAQNHQSEDIRALARLVRLIVASVNEFDRRMVEEAFYRATSCTRAMEVVETYRRILWPSTFLSTRTPPFVTTGIATSGDVPLLATASLIAEARHHHKRRLEELVAMRVPAFLHPGGKLLVHIVPDATAPVGGDLLASYGSMDSLRPMGCRRHDQTVRDGALLKWDNNTTLQASSYVRVTDTGVIEAAMNPANMGVKEIYPWRVEMFSVDLVESALGAQRKHGPVAPSTIVITLFNVQSYKLPPSPRHEKPASLARDIITLPEVRVHPGEANVPGAMRGAFDVLWQACGLTGSLCFTEEGLWHAKEFTW</sequence>
<evidence type="ECO:0000313" key="7">
    <source>
        <dbReference type="EMBL" id="TKC93698.1"/>
    </source>
</evidence>
<accession>A0A4U1IIM6</accession>
<feature type="domain" description="Protein kinase" evidence="6">
    <location>
        <begin position="43"/>
        <end position="366"/>
    </location>
</feature>
<reference evidence="7 8" key="1">
    <citation type="submission" date="2019-04" db="EMBL/GenBank/DDBJ databases">
        <authorList>
            <person name="Li Y."/>
            <person name="Wang J."/>
        </authorList>
    </citation>
    <scope>NUCLEOTIDE SEQUENCE [LARGE SCALE GENOMIC DNA]</scope>
    <source>
        <strain evidence="7 8">DSM 14668</strain>
    </source>
</reference>
<dbReference type="SUPFAM" id="SSF56112">
    <property type="entry name" value="Protein kinase-like (PK-like)"/>
    <property type="match status" value="1"/>
</dbReference>
<gene>
    <name evidence="7" type="ORF">E8A74_48980</name>
</gene>
<keyword evidence="8" id="KW-1185">Reference proteome</keyword>
<dbReference type="GO" id="GO:0005524">
    <property type="term" value="F:ATP binding"/>
    <property type="evidence" value="ECO:0007669"/>
    <property type="project" value="UniProtKB-UniRule"/>
</dbReference>
<comment type="caution">
    <text evidence="7">The sequence shown here is derived from an EMBL/GenBank/DDBJ whole genome shotgun (WGS) entry which is preliminary data.</text>
</comment>
<keyword evidence="3" id="KW-0418">Kinase</keyword>
<evidence type="ECO:0000256" key="5">
    <source>
        <dbReference type="PROSITE-ProRule" id="PRU10141"/>
    </source>
</evidence>
<dbReference type="PANTHER" id="PTHR43289:SF33">
    <property type="entry name" value="SERINE_THREONINE KINASE 31"/>
    <property type="match status" value="1"/>
</dbReference>
<name>A0A4U1IIM6_9BACT</name>
<evidence type="ECO:0000313" key="8">
    <source>
        <dbReference type="Proteomes" id="UP000309215"/>
    </source>
</evidence>
<dbReference type="InterPro" id="IPR011009">
    <property type="entry name" value="Kinase-like_dom_sf"/>
</dbReference>
<proteinExistence type="predicted"/>
<dbReference type="InterPro" id="IPR017441">
    <property type="entry name" value="Protein_kinase_ATP_BS"/>
</dbReference>
<evidence type="ECO:0000259" key="6">
    <source>
        <dbReference type="PROSITE" id="PS50011"/>
    </source>
</evidence>
<dbReference type="AlphaFoldDB" id="A0A4U1IIM6"/>
<evidence type="ECO:0000256" key="4">
    <source>
        <dbReference type="ARBA" id="ARBA00022840"/>
    </source>
</evidence>
<dbReference type="Gene3D" id="3.30.200.20">
    <property type="entry name" value="Phosphorylase Kinase, domain 1"/>
    <property type="match status" value="1"/>
</dbReference>
<dbReference type="SMART" id="SM00220">
    <property type="entry name" value="S_TKc"/>
    <property type="match status" value="1"/>
</dbReference>
<evidence type="ECO:0000256" key="3">
    <source>
        <dbReference type="ARBA" id="ARBA00022777"/>
    </source>
</evidence>
<organism evidence="7 8">
    <name type="scientific">Polyangium fumosum</name>
    <dbReference type="NCBI Taxonomy" id="889272"/>
    <lineage>
        <taxon>Bacteria</taxon>
        <taxon>Pseudomonadati</taxon>
        <taxon>Myxococcota</taxon>
        <taxon>Polyangia</taxon>
        <taxon>Polyangiales</taxon>
        <taxon>Polyangiaceae</taxon>
        <taxon>Polyangium</taxon>
    </lineage>
</organism>
<keyword evidence="4 5" id="KW-0067">ATP-binding</keyword>
<dbReference type="EMBL" id="SSMQ01000116">
    <property type="protein sequence ID" value="TKC93698.1"/>
    <property type="molecule type" value="Genomic_DNA"/>
</dbReference>
<evidence type="ECO:0000256" key="1">
    <source>
        <dbReference type="ARBA" id="ARBA00022679"/>
    </source>
</evidence>
<dbReference type="Pfam" id="PF00069">
    <property type="entry name" value="Pkinase"/>
    <property type="match status" value="1"/>
</dbReference>